<dbReference type="AlphaFoldDB" id="A0ABD2WCJ5"/>
<accession>A0ABD2WCJ5</accession>
<dbReference type="Proteomes" id="UP001627154">
    <property type="component" value="Unassembled WGS sequence"/>
</dbReference>
<reference evidence="1 2" key="1">
    <citation type="journal article" date="2024" name="bioRxiv">
        <title>A reference genome for Trichogramma kaykai: A tiny desert-dwelling parasitoid wasp with competing sex-ratio distorters.</title>
        <authorList>
            <person name="Culotta J."/>
            <person name="Lindsey A.R."/>
        </authorList>
    </citation>
    <scope>NUCLEOTIDE SEQUENCE [LARGE SCALE GENOMIC DNA]</scope>
    <source>
        <strain evidence="1 2">KSX58</strain>
    </source>
</reference>
<sequence>MLLTATKWPVIDEKLKNKEFSVIGGVLKGIVDKTLVREYATVVVSKYFSSLLTVNMPYYCPISRLFARVKRHLYVLYITYSRVCRQDFFLQKFIKDAKSNVELLLRRGADPNIADIKGQTALHIICCSRTLTIDDNEILKLILQIMENMLRILNINAIDEFGHTPLFYAVTRILPNMFISLVHYGADLSNLVFPRENNFEVRLISQYNLGFAKLRMITDLKRKKLR</sequence>
<dbReference type="EMBL" id="JBJJXI010000114">
    <property type="protein sequence ID" value="KAL3390832.1"/>
    <property type="molecule type" value="Genomic_DNA"/>
</dbReference>
<protein>
    <submittedName>
        <fullName evidence="1">Uncharacterized protein</fullName>
    </submittedName>
</protein>
<dbReference type="Pfam" id="PF12796">
    <property type="entry name" value="Ank_2"/>
    <property type="match status" value="1"/>
</dbReference>
<proteinExistence type="predicted"/>
<gene>
    <name evidence="1" type="ORF">TKK_014299</name>
</gene>
<evidence type="ECO:0000313" key="1">
    <source>
        <dbReference type="EMBL" id="KAL3390832.1"/>
    </source>
</evidence>
<keyword evidence="2" id="KW-1185">Reference proteome</keyword>
<organism evidence="1 2">
    <name type="scientific">Trichogramma kaykai</name>
    <dbReference type="NCBI Taxonomy" id="54128"/>
    <lineage>
        <taxon>Eukaryota</taxon>
        <taxon>Metazoa</taxon>
        <taxon>Ecdysozoa</taxon>
        <taxon>Arthropoda</taxon>
        <taxon>Hexapoda</taxon>
        <taxon>Insecta</taxon>
        <taxon>Pterygota</taxon>
        <taxon>Neoptera</taxon>
        <taxon>Endopterygota</taxon>
        <taxon>Hymenoptera</taxon>
        <taxon>Apocrita</taxon>
        <taxon>Proctotrupomorpha</taxon>
        <taxon>Chalcidoidea</taxon>
        <taxon>Trichogrammatidae</taxon>
        <taxon>Trichogramma</taxon>
    </lineage>
</organism>
<dbReference type="SMART" id="SM00248">
    <property type="entry name" value="ANK"/>
    <property type="match status" value="2"/>
</dbReference>
<dbReference type="InterPro" id="IPR002110">
    <property type="entry name" value="Ankyrin_rpt"/>
</dbReference>
<dbReference type="Gene3D" id="1.25.40.20">
    <property type="entry name" value="Ankyrin repeat-containing domain"/>
    <property type="match status" value="1"/>
</dbReference>
<evidence type="ECO:0000313" key="2">
    <source>
        <dbReference type="Proteomes" id="UP001627154"/>
    </source>
</evidence>
<dbReference type="SUPFAM" id="SSF48403">
    <property type="entry name" value="Ankyrin repeat"/>
    <property type="match status" value="1"/>
</dbReference>
<name>A0ABD2WCJ5_9HYME</name>
<comment type="caution">
    <text evidence="1">The sequence shown here is derived from an EMBL/GenBank/DDBJ whole genome shotgun (WGS) entry which is preliminary data.</text>
</comment>
<dbReference type="InterPro" id="IPR036770">
    <property type="entry name" value="Ankyrin_rpt-contain_sf"/>
</dbReference>